<name>A0ABW6FXP6_9PSEU</name>
<gene>
    <name evidence="1" type="ORF">ACFWGY_03695</name>
</gene>
<dbReference type="EMBL" id="JBHXCV010000002">
    <property type="protein sequence ID" value="MFD6792415.1"/>
    <property type="molecule type" value="Genomic_DNA"/>
</dbReference>
<comment type="caution">
    <text evidence="1">The sequence shown here is derived from an EMBL/GenBank/DDBJ whole genome shotgun (WGS) entry which is preliminary data.</text>
</comment>
<dbReference type="RefSeq" id="WP_377540320.1">
    <property type="nucleotide sequence ID" value="NZ_JBHXCV010000002.1"/>
</dbReference>
<proteinExistence type="predicted"/>
<accession>A0ABW6FXP6</accession>
<reference evidence="1 2" key="1">
    <citation type="submission" date="2024-09" db="EMBL/GenBank/DDBJ databases">
        <title>The Natural Products Discovery Center: Release of the First 8490 Sequenced Strains for Exploring Actinobacteria Biosynthetic Diversity.</title>
        <authorList>
            <person name="Kalkreuter E."/>
            <person name="Kautsar S.A."/>
            <person name="Yang D."/>
            <person name="Bader C.D."/>
            <person name="Teijaro C.N."/>
            <person name="Fluegel L."/>
            <person name="Davis C.M."/>
            <person name="Simpson J.R."/>
            <person name="Lauterbach L."/>
            <person name="Steele A.D."/>
            <person name="Gui C."/>
            <person name="Meng S."/>
            <person name="Li G."/>
            <person name="Viehrig K."/>
            <person name="Ye F."/>
            <person name="Su P."/>
            <person name="Kiefer A.F."/>
            <person name="Nichols A."/>
            <person name="Cepeda A.J."/>
            <person name="Yan W."/>
            <person name="Fan B."/>
            <person name="Jiang Y."/>
            <person name="Adhikari A."/>
            <person name="Zheng C.-J."/>
            <person name="Schuster L."/>
            <person name="Cowan T.M."/>
            <person name="Smanski M.J."/>
            <person name="Chevrette M.G."/>
            <person name="De Carvalho L.P.S."/>
            <person name="Shen B."/>
        </authorList>
    </citation>
    <scope>NUCLEOTIDE SEQUENCE [LARGE SCALE GENOMIC DNA]</scope>
    <source>
        <strain evidence="1 2">NPDC060353</strain>
    </source>
</reference>
<protein>
    <submittedName>
        <fullName evidence="1">Uncharacterized protein</fullName>
    </submittedName>
</protein>
<evidence type="ECO:0000313" key="2">
    <source>
        <dbReference type="Proteomes" id="UP001598673"/>
    </source>
</evidence>
<organism evidence="1 2">
    <name type="scientific">Prauserella salsuginis</name>
    <dbReference type="NCBI Taxonomy" id="387889"/>
    <lineage>
        <taxon>Bacteria</taxon>
        <taxon>Bacillati</taxon>
        <taxon>Actinomycetota</taxon>
        <taxon>Actinomycetes</taxon>
        <taxon>Pseudonocardiales</taxon>
        <taxon>Pseudonocardiaceae</taxon>
        <taxon>Prauserella</taxon>
        <taxon>Prauserella salsuginis group</taxon>
    </lineage>
</organism>
<keyword evidence="2" id="KW-1185">Reference proteome</keyword>
<evidence type="ECO:0000313" key="1">
    <source>
        <dbReference type="EMBL" id="MFD6792415.1"/>
    </source>
</evidence>
<sequence length="66" mass="7305">MSSSGQAIRPRRRDLACGADLWRTPPLHGRSAYVQLRVRTVDVDSGREHYREVAAETAQAALTKLG</sequence>
<dbReference type="Proteomes" id="UP001598673">
    <property type="component" value="Unassembled WGS sequence"/>
</dbReference>